<feature type="binding site" evidence="5">
    <location>
        <position position="13"/>
    </location>
    <ligand>
        <name>S-adenosyl-L-methionine</name>
        <dbReference type="ChEBI" id="CHEBI:59789"/>
    </ligand>
</feature>
<dbReference type="SMART" id="SM00650">
    <property type="entry name" value="rADc"/>
    <property type="match status" value="1"/>
</dbReference>
<name>A0A2M7W2G0_9BACT</name>
<protein>
    <recommendedName>
        <fullName evidence="6">Ribosomal RNA adenine methylase transferase N-terminal domain-containing protein</fullName>
    </recommendedName>
</protein>
<dbReference type="Pfam" id="PF00398">
    <property type="entry name" value="RrnaAD"/>
    <property type="match status" value="1"/>
</dbReference>
<gene>
    <name evidence="7" type="ORF">COX64_02990</name>
</gene>
<feature type="domain" description="Ribosomal RNA adenine methylase transferase N-terminal" evidence="6">
    <location>
        <begin position="20"/>
        <end position="187"/>
    </location>
</feature>
<dbReference type="AlphaFoldDB" id="A0A2M7W2G0"/>
<proteinExistence type="inferred from homology"/>
<feature type="binding site" evidence="5">
    <location>
        <position position="103"/>
    </location>
    <ligand>
        <name>S-adenosyl-L-methionine</name>
        <dbReference type="ChEBI" id="CHEBI:59789"/>
    </ligand>
</feature>
<dbReference type="SUPFAM" id="SSF53335">
    <property type="entry name" value="S-adenosyl-L-methionine-dependent methyltransferases"/>
    <property type="match status" value="1"/>
</dbReference>
<keyword evidence="1 5" id="KW-0489">Methyltransferase</keyword>
<evidence type="ECO:0000256" key="4">
    <source>
        <dbReference type="ARBA" id="ARBA00022884"/>
    </source>
</evidence>
<sequence length="292" mass="33392">MPLPRISLSVTQNFLKESVINTVFDANIKIPGNITVIDIGAGTGNITAWLAKHAKNQILAYELDQNLTRELFTRFTGTNRVAILNKNFLQTDPPEHDFMVVANIPFMYTTSIIKQLTEDPHFIEGYIVVQKEAAFRFGGHQVKHPAGLQSILMSVDFTFEILHTFTSRDFTPAPNVSSVLLHIKRKVPLLRYNQREDFEDFVSYLFTHSVPDIRKAPGVGRFLARSIDLGRITLMHKKPSELTLDDYYYLFSLCDRELLDKIMGSMETTVEQGESVDKVYRTRNASDWRDMV</sequence>
<evidence type="ECO:0000313" key="8">
    <source>
        <dbReference type="Proteomes" id="UP000228952"/>
    </source>
</evidence>
<evidence type="ECO:0000259" key="6">
    <source>
        <dbReference type="SMART" id="SM00650"/>
    </source>
</evidence>
<dbReference type="CDD" id="cd02440">
    <property type="entry name" value="AdoMet_MTases"/>
    <property type="match status" value="1"/>
</dbReference>
<dbReference type="EMBL" id="PFQB01000078">
    <property type="protein sequence ID" value="PJA13647.1"/>
    <property type="molecule type" value="Genomic_DNA"/>
</dbReference>
<dbReference type="InterPro" id="IPR020598">
    <property type="entry name" value="rRNA_Ade_methylase_Trfase_N"/>
</dbReference>
<evidence type="ECO:0000256" key="5">
    <source>
        <dbReference type="PROSITE-ProRule" id="PRU01026"/>
    </source>
</evidence>
<accession>A0A2M7W2G0</accession>
<feature type="binding site" evidence="5">
    <location>
        <position position="15"/>
    </location>
    <ligand>
        <name>S-adenosyl-L-methionine</name>
        <dbReference type="ChEBI" id="CHEBI:59789"/>
    </ligand>
</feature>
<comment type="similarity">
    <text evidence="5">Belongs to the class I-like SAM-binding methyltransferase superfamily. rRNA adenine N(6)-methyltransferase family.</text>
</comment>
<dbReference type="GO" id="GO:0000179">
    <property type="term" value="F:rRNA (adenine-N6,N6-)-dimethyltransferase activity"/>
    <property type="evidence" value="ECO:0007669"/>
    <property type="project" value="UniProtKB-UniRule"/>
</dbReference>
<keyword evidence="2 5" id="KW-0808">Transferase</keyword>
<feature type="binding site" evidence="5">
    <location>
        <position position="62"/>
    </location>
    <ligand>
        <name>S-adenosyl-L-methionine</name>
        <dbReference type="ChEBI" id="CHEBI:59789"/>
    </ligand>
</feature>
<dbReference type="PANTHER" id="PTHR11727:SF7">
    <property type="entry name" value="DIMETHYLADENOSINE TRANSFERASE-RELATED"/>
    <property type="match status" value="1"/>
</dbReference>
<dbReference type="PROSITE" id="PS51689">
    <property type="entry name" value="SAM_RNA_A_N6_MT"/>
    <property type="match status" value="1"/>
</dbReference>
<keyword evidence="3 5" id="KW-0949">S-adenosyl-L-methionine</keyword>
<dbReference type="Proteomes" id="UP000228952">
    <property type="component" value="Unassembled WGS sequence"/>
</dbReference>
<comment type="caution">
    <text evidence="7">The sequence shown here is derived from an EMBL/GenBank/DDBJ whole genome shotgun (WGS) entry which is preliminary data.</text>
</comment>
<dbReference type="Gene3D" id="1.10.8.100">
    <property type="entry name" value="Ribosomal RNA adenine dimethylase-like, domain 2"/>
    <property type="match status" value="1"/>
</dbReference>
<dbReference type="Gene3D" id="3.40.50.150">
    <property type="entry name" value="Vaccinia Virus protein VP39"/>
    <property type="match status" value="1"/>
</dbReference>
<evidence type="ECO:0000256" key="1">
    <source>
        <dbReference type="ARBA" id="ARBA00022603"/>
    </source>
</evidence>
<evidence type="ECO:0000313" key="7">
    <source>
        <dbReference type="EMBL" id="PJA13647.1"/>
    </source>
</evidence>
<dbReference type="InterPro" id="IPR023165">
    <property type="entry name" value="rRNA_Ade_diMease-like_C"/>
</dbReference>
<comment type="caution">
    <text evidence="5">Lacks conserved residue(s) required for the propagation of feature annotation.</text>
</comment>
<dbReference type="InterPro" id="IPR029063">
    <property type="entry name" value="SAM-dependent_MTases_sf"/>
</dbReference>
<dbReference type="PANTHER" id="PTHR11727">
    <property type="entry name" value="DIMETHYLADENOSINE TRANSFERASE"/>
    <property type="match status" value="1"/>
</dbReference>
<keyword evidence="4 5" id="KW-0694">RNA-binding</keyword>
<reference evidence="8" key="1">
    <citation type="submission" date="2017-09" db="EMBL/GenBank/DDBJ databases">
        <title>Depth-based differentiation of microbial function through sediment-hosted aquifers and enrichment of novel symbionts in the deep terrestrial subsurface.</title>
        <authorList>
            <person name="Probst A.J."/>
            <person name="Ladd B."/>
            <person name="Jarett J.K."/>
            <person name="Geller-Mcgrath D.E."/>
            <person name="Sieber C.M.K."/>
            <person name="Emerson J.B."/>
            <person name="Anantharaman K."/>
            <person name="Thomas B.C."/>
            <person name="Malmstrom R."/>
            <person name="Stieglmeier M."/>
            <person name="Klingl A."/>
            <person name="Woyke T."/>
            <person name="Ryan C.M."/>
            <person name="Banfield J.F."/>
        </authorList>
    </citation>
    <scope>NUCLEOTIDE SEQUENCE [LARGE SCALE GENOMIC DNA]</scope>
</reference>
<organism evidence="7 8">
    <name type="scientific">Candidatus Dojkabacteria bacterium CG_4_10_14_0_2_um_filter_Dojkabacteria_WS6_41_15</name>
    <dbReference type="NCBI Taxonomy" id="2014249"/>
    <lineage>
        <taxon>Bacteria</taxon>
        <taxon>Candidatus Dojkabacteria</taxon>
    </lineage>
</organism>
<evidence type="ECO:0000256" key="3">
    <source>
        <dbReference type="ARBA" id="ARBA00022691"/>
    </source>
</evidence>
<dbReference type="InterPro" id="IPR001737">
    <property type="entry name" value="KsgA/Erm"/>
</dbReference>
<feature type="binding site" evidence="5">
    <location>
        <position position="40"/>
    </location>
    <ligand>
        <name>S-adenosyl-L-methionine</name>
        <dbReference type="ChEBI" id="CHEBI:59789"/>
    </ligand>
</feature>
<dbReference type="GO" id="GO:0003723">
    <property type="term" value="F:RNA binding"/>
    <property type="evidence" value="ECO:0007669"/>
    <property type="project" value="UniProtKB-UniRule"/>
</dbReference>
<dbReference type="PROSITE" id="PS01131">
    <property type="entry name" value="RRNA_A_DIMETH"/>
    <property type="match status" value="1"/>
</dbReference>
<dbReference type="InterPro" id="IPR020596">
    <property type="entry name" value="rRNA_Ade_Mease_Trfase_CS"/>
</dbReference>
<evidence type="ECO:0000256" key="2">
    <source>
        <dbReference type="ARBA" id="ARBA00022679"/>
    </source>
</evidence>